<keyword evidence="2" id="KW-0325">Glycoprotein</keyword>
<evidence type="ECO:0000313" key="9">
    <source>
        <dbReference type="RefSeq" id="XP_022083490.1"/>
    </source>
</evidence>
<evidence type="ECO:0000256" key="3">
    <source>
        <dbReference type="PIRSR" id="PIRSR637359-1"/>
    </source>
</evidence>
<dbReference type="InterPro" id="IPR000863">
    <property type="entry name" value="Sulfotransferase_dom"/>
</dbReference>
<evidence type="ECO:0000256" key="5">
    <source>
        <dbReference type="PIRSR" id="PIRSR637359-3"/>
    </source>
</evidence>
<evidence type="ECO:0000256" key="1">
    <source>
        <dbReference type="ARBA" id="ARBA00022679"/>
    </source>
</evidence>
<feature type="transmembrane region" description="Helical" evidence="6">
    <location>
        <begin position="19"/>
        <end position="38"/>
    </location>
</feature>
<feature type="disulfide bond" evidence="5">
    <location>
        <begin position="517"/>
        <end position="526"/>
    </location>
</feature>
<reference evidence="9" key="1">
    <citation type="submission" date="2025-08" db="UniProtKB">
        <authorList>
            <consortium name="RefSeq"/>
        </authorList>
    </citation>
    <scope>IDENTIFICATION</scope>
</reference>
<feature type="binding site" evidence="4">
    <location>
        <position position="388"/>
    </location>
    <ligand>
        <name>3'-phosphoadenylyl sulfate</name>
        <dbReference type="ChEBI" id="CHEBI:58339"/>
    </ligand>
</feature>
<feature type="binding site" evidence="4">
    <location>
        <position position="380"/>
    </location>
    <ligand>
        <name>3'-phosphoadenylyl sulfate</name>
        <dbReference type="ChEBI" id="CHEBI:58339"/>
    </ligand>
</feature>
<evidence type="ECO:0000256" key="6">
    <source>
        <dbReference type="SAM" id="Phobius"/>
    </source>
</evidence>
<sequence length="569" mass="64384">MDGTSAATKKGVCWSRKRVFSFCLVALAVCFAIIILGGQNQTGVYKFHRWLDPGARYQSGAENLEISTPMRIQDQPGHSDGGFAKVRSDILDSHDHDDDFFKIVPVLAGKGATYGESEQTLPTESAAKTETEFSDLVSGTSNSPFQQSAAAEGVGNDIKSVPRNKINATVGDINLETRRVPSIVTKQAIQRKVEYIAGLKESVPVKGSFPDHPKMSVDRNNGTVPFRRKVSVSTQATQTFIPAQTTAEAVYYDICAKCCYRYTTINNDITKVLDESQLRERGCQRRLPDAMIFGVKKGGTTTLKNFLSYHPDIAFTQEELKFFTSSKERAKGLEYYRSRMIYSTPDQISMEKTPAYSHYPKVPAMIANVLPDVKLIIIMRDPVERAVSDYVHMQVTIAKRCHKLGTSTLTSLLTNITLPKDCDFFTRYEINSTFDESVIDSKGRVKDRSQLISKGVYVKDIQRYLDYFKPEQILAIDGEAFILDPYPAVKKVEQFLGIRDYFMRDHFYFDVQKGFYCLNKPIPNNCMCPAKGRPHPRVHEDTLRKLRDFYRPYNAELKQLTKLDLHWSS</sequence>
<accession>A0A8B7XU09</accession>
<dbReference type="RefSeq" id="XP_022083490.1">
    <property type="nucleotide sequence ID" value="XM_022227798.1"/>
</dbReference>
<dbReference type="SUPFAM" id="SSF52540">
    <property type="entry name" value="P-loop containing nucleoside triphosphate hydrolases"/>
    <property type="match status" value="1"/>
</dbReference>
<dbReference type="InterPro" id="IPR027417">
    <property type="entry name" value="P-loop_NTPase"/>
</dbReference>
<feature type="binding site" evidence="4">
    <location>
        <position position="516"/>
    </location>
    <ligand>
        <name>3'-phosphoadenylyl sulfate</name>
        <dbReference type="ChEBI" id="CHEBI:58339"/>
    </ligand>
</feature>
<feature type="binding site" evidence="4">
    <location>
        <begin position="531"/>
        <end position="535"/>
    </location>
    <ligand>
        <name>3'-phosphoadenylyl sulfate</name>
        <dbReference type="ChEBI" id="CHEBI:58339"/>
    </ligand>
</feature>
<keyword evidence="6" id="KW-1133">Transmembrane helix</keyword>
<dbReference type="Pfam" id="PF00685">
    <property type="entry name" value="Sulfotransfer_1"/>
    <property type="match status" value="1"/>
</dbReference>
<keyword evidence="8" id="KW-1185">Reference proteome</keyword>
<evidence type="ECO:0000313" key="8">
    <source>
        <dbReference type="Proteomes" id="UP000694845"/>
    </source>
</evidence>
<dbReference type="OMA" id="DICERCC"/>
<dbReference type="GO" id="GO:0008467">
    <property type="term" value="F:[heparan sulfate]-glucosamine 3-sulfotransferase activity"/>
    <property type="evidence" value="ECO:0007669"/>
    <property type="project" value="TreeGrafter"/>
</dbReference>
<dbReference type="OrthoDB" id="411451at2759"/>
<keyword evidence="5" id="KW-1015">Disulfide bond</keyword>
<keyword evidence="6" id="KW-0812">Transmembrane</keyword>
<dbReference type="GeneID" id="110975359"/>
<dbReference type="Gene3D" id="3.40.50.300">
    <property type="entry name" value="P-loop containing nucleotide triphosphate hydrolases"/>
    <property type="match status" value="1"/>
</dbReference>
<proteinExistence type="predicted"/>
<dbReference type="PANTHER" id="PTHR10605:SF65">
    <property type="entry name" value="GH20068P"/>
    <property type="match status" value="1"/>
</dbReference>
<keyword evidence="1" id="KW-0808">Transferase</keyword>
<dbReference type="AlphaFoldDB" id="A0A8B7XU09"/>
<protein>
    <submittedName>
        <fullName evidence="9">Uncharacterized protein LOC110975359</fullName>
    </submittedName>
</protein>
<dbReference type="InterPro" id="IPR037359">
    <property type="entry name" value="NST/OST"/>
</dbReference>
<feature type="domain" description="Sulfotransferase" evidence="7">
    <location>
        <begin position="288"/>
        <end position="520"/>
    </location>
</feature>
<organism evidence="8 9">
    <name type="scientific">Acanthaster planci</name>
    <name type="common">Crown-of-thorns starfish</name>
    <dbReference type="NCBI Taxonomy" id="133434"/>
    <lineage>
        <taxon>Eukaryota</taxon>
        <taxon>Metazoa</taxon>
        <taxon>Echinodermata</taxon>
        <taxon>Eleutherozoa</taxon>
        <taxon>Asterozoa</taxon>
        <taxon>Asteroidea</taxon>
        <taxon>Valvatacea</taxon>
        <taxon>Valvatida</taxon>
        <taxon>Acanthasteridae</taxon>
        <taxon>Acanthaster</taxon>
    </lineage>
</organism>
<gene>
    <name evidence="9" type="primary">LOC110975359</name>
</gene>
<evidence type="ECO:0000256" key="4">
    <source>
        <dbReference type="PIRSR" id="PIRSR637359-2"/>
    </source>
</evidence>
<name>A0A8B7XU09_ACAPL</name>
<evidence type="ECO:0000259" key="7">
    <source>
        <dbReference type="Pfam" id="PF00685"/>
    </source>
</evidence>
<evidence type="ECO:0000256" key="2">
    <source>
        <dbReference type="ARBA" id="ARBA00023180"/>
    </source>
</evidence>
<feature type="active site" description="For sulfotransferase activity" evidence="3">
    <location>
        <position position="297"/>
    </location>
</feature>
<dbReference type="KEGG" id="aplc:110975359"/>
<dbReference type="PANTHER" id="PTHR10605">
    <property type="entry name" value="HEPARAN SULFATE SULFOTRANSFERASE"/>
    <property type="match status" value="1"/>
</dbReference>
<keyword evidence="6" id="KW-0472">Membrane</keyword>
<dbReference type="Proteomes" id="UP000694845">
    <property type="component" value="Unplaced"/>
</dbReference>